<dbReference type="OrthoDB" id="5872354at2759"/>
<evidence type="ECO:0000313" key="2">
    <source>
        <dbReference type="Proteomes" id="UP000274131"/>
    </source>
</evidence>
<protein>
    <submittedName>
        <fullName evidence="1 3">Uncharacterized protein</fullName>
    </submittedName>
</protein>
<dbReference type="WBParaSite" id="EVEC_0001361701-mRNA-1">
    <property type="protein sequence ID" value="EVEC_0001361701-mRNA-1"/>
    <property type="gene ID" value="EVEC_0001361701"/>
</dbReference>
<evidence type="ECO:0000313" key="3">
    <source>
        <dbReference type="WBParaSite" id="EVEC_0001361701-mRNA-1"/>
    </source>
</evidence>
<organism evidence="3">
    <name type="scientific">Enterobius vermicularis</name>
    <name type="common">Human pinworm</name>
    <dbReference type="NCBI Taxonomy" id="51028"/>
    <lineage>
        <taxon>Eukaryota</taxon>
        <taxon>Metazoa</taxon>
        <taxon>Ecdysozoa</taxon>
        <taxon>Nematoda</taxon>
        <taxon>Chromadorea</taxon>
        <taxon>Rhabditida</taxon>
        <taxon>Spirurina</taxon>
        <taxon>Oxyuridomorpha</taxon>
        <taxon>Oxyuroidea</taxon>
        <taxon>Oxyuridae</taxon>
        <taxon>Enterobius</taxon>
    </lineage>
</organism>
<reference evidence="3" key="1">
    <citation type="submission" date="2017-02" db="UniProtKB">
        <authorList>
            <consortium name="WormBaseParasite"/>
        </authorList>
    </citation>
    <scope>IDENTIFICATION</scope>
</reference>
<dbReference type="Proteomes" id="UP000274131">
    <property type="component" value="Unassembled WGS sequence"/>
</dbReference>
<accession>A0A0N4VRE9</accession>
<dbReference type="EMBL" id="UXUI01016536">
    <property type="protein sequence ID" value="VDD97994.1"/>
    <property type="molecule type" value="Genomic_DNA"/>
</dbReference>
<dbReference type="AlphaFoldDB" id="A0A0N4VRE9"/>
<name>A0A0N4VRE9_ENTVE</name>
<proteinExistence type="predicted"/>
<sequence length="48" mass="5688">MKRPLFGSFCDNANELQRLAPSLRCRTTCVTLMEPQYFGDIYFYTYII</sequence>
<gene>
    <name evidence="1" type="ORF">EVEC_LOCUS12745</name>
</gene>
<reference evidence="1 2" key="2">
    <citation type="submission" date="2018-10" db="EMBL/GenBank/DDBJ databases">
        <authorList>
            <consortium name="Pathogen Informatics"/>
        </authorList>
    </citation>
    <scope>NUCLEOTIDE SEQUENCE [LARGE SCALE GENOMIC DNA]</scope>
</reference>
<evidence type="ECO:0000313" key="1">
    <source>
        <dbReference type="EMBL" id="VDD97994.1"/>
    </source>
</evidence>
<keyword evidence="2" id="KW-1185">Reference proteome</keyword>